<dbReference type="RefSeq" id="WP_164678240.1">
    <property type="nucleotide sequence ID" value="NZ_CP049057.1"/>
</dbReference>
<dbReference type="Proteomes" id="UP000505306">
    <property type="component" value="Chromosome"/>
</dbReference>
<protein>
    <submittedName>
        <fullName evidence="4">T9SS type A sorting domain-containing protein</fullName>
    </submittedName>
</protein>
<feature type="chain" id="PRO_5026308067" evidence="2">
    <location>
        <begin position="20"/>
        <end position="526"/>
    </location>
</feature>
<feature type="signal peptide" evidence="2">
    <location>
        <begin position="1"/>
        <end position="19"/>
    </location>
</feature>
<proteinExistence type="predicted"/>
<evidence type="ECO:0000256" key="1">
    <source>
        <dbReference type="ARBA" id="ARBA00022729"/>
    </source>
</evidence>
<dbReference type="KEGG" id="mgel:G5B37_01215"/>
<dbReference type="InterPro" id="IPR036278">
    <property type="entry name" value="Sialidase_sf"/>
</dbReference>
<dbReference type="Pfam" id="PF18962">
    <property type="entry name" value="Por_Secre_tail"/>
    <property type="match status" value="1"/>
</dbReference>
<feature type="domain" description="Secretion system C-terminal sorting" evidence="3">
    <location>
        <begin position="455"/>
        <end position="524"/>
    </location>
</feature>
<dbReference type="Gene3D" id="2.120.10.10">
    <property type="match status" value="2"/>
</dbReference>
<dbReference type="AlphaFoldDB" id="A0A6G6GII9"/>
<keyword evidence="5" id="KW-1185">Reference proteome</keyword>
<evidence type="ECO:0000256" key="2">
    <source>
        <dbReference type="SAM" id="SignalP"/>
    </source>
</evidence>
<dbReference type="InterPro" id="IPR026444">
    <property type="entry name" value="Secre_tail"/>
</dbReference>
<dbReference type="NCBIfam" id="TIGR04183">
    <property type="entry name" value="Por_Secre_tail"/>
    <property type="match status" value="1"/>
</dbReference>
<name>A0A6G6GII9_9FLAO</name>
<accession>A0A6G6GII9</accession>
<reference evidence="4 5" key="1">
    <citation type="submission" date="2020-02" db="EMBL/GenBank/DDBJ databases">
        <title>Complete genome sequence of Flavobacteriaceae bacterium.</title>
        <authorList>
            <person name="Kim S.-J."/>
            <person name="Kim Y.-S."/>
            <person name="Kim K.-H."/>
        </authorList>
    </citation>
    <scope>NUCLEOTIDE SEQUENCE [LARGE SCALE GENOMIC DNA]</scope>
    <source>
        <strain evidence="4 5">RR4-40</strain>
    </source>
</reference>
<evidence type="ECO:0000259" key="3">
    <source>
        <dbReference type="Pfam" id="PF18962"/>
    </source>
</evidence>
<gene>
    <name evidence="4" type="ORF">G5B37_01215</name>
</gene>
<dbReference type="CDD" id="cd15482">
    <property type="entry name" value="Sialidase_non-viral"/>
    <property type="match status" value="1"/>
</dbReference>
<sequence length="526" mass="57558">MKSIYLMLLLIFTSMYATAQNNNISEGSIFDGEPYISVNPNNPNHIVIAWMGFENILDRIQINYRVSLNGGINWSETTTLPHVESGYTAADPSIAFGDDGTVYIVAIDFTGLDSNPVEGGLYLYTSTDGGTTFNSPSEILNLDVAPEKFLIDRPWIAIDRSGTSANGTIYVTSVTGQGATAPYHPYISISTDGGLTFHYQELDGTGWLAGSAIPIPMPTPHVSSSGTFHAIYPSYVPSQAVLPQYVLATSTNNGATFSYSRVFASSTTGSSSSLPKTGYLCRTNPVNSNHIAFVYLSNVNKDLDIAMRESYDGGSTWSAEQRINDDPIANNRMQDLLWADFDSDGDLVICWRDRRNGTNETYETASEIWAAYRPNGATAFEPNFQITDETVAYDDVLAEAGNDFMSIQLQNDILHTVWGDVRSNRLNIWYQRSQTDGTALGITTIASTAIPEVVLFPNPSETLVTLKGSAIVGYTIYDSSRKVLSAEKNMEPINSLEIDMSTFAAGVYFVEIKSLDSSFIKKVVKK</sequence>
<dbReference type="SUPFAM" id="SSF50939">
    <property type="entry name" value="Sialidases"/>
    <property type="match status" value="1"/>
</dbReference>
<evidence type="ECO:0000313" key="4">
    <source>
        <dbReference type="EMBL" id="QIE58233.1"/>
    </source>
</evidence>
<keyword evidence="1 2" id="KW-0732">Signal</keyword>
<dbReference type="EMBL" id="CP049057">
    <property type="protein sequence ID" value="QIE58233.1"/>
    <property type="molecule type" value="Genomic_DNA"/>
</dbReference>
<organism evidence="4 5">
    <name type="scientific">Rasiella rasia</name>
    <dbReference type="NCBI Taxonomy" id="2744027"/>
    <lineage>
        <taxon>Bacteria</taxon>
        <taxon>Pseudomonadati</taxon>
        <taxon>Bacteroidota</taxon>
        <taxon>Flavobacteriia</taxon>
        <taxon>Flavobacteriales</taxon>
        <taxon>Flavobacteriaceae</taxon>
        <taxon>Rasiella</taxon>
    </lineage>
</organism>
<evidence type="ECO:0000313" key="5">
    <source>
        <dbReference type="Proteomes" id="UP000505306"/>
    </source>
</evidence>